<keyword evidence="2" id="KW-1133">Transmembrane helix</keyword>
<dbReference type="EMBL" id="CP037423">
    <property type="protein sequence ID" value="QDV40350.1"/>
    <property type="molecule type" value="Genomic_DNA"/>
</dbReference>
<organism evidence="3 4">
    <name type="scientific">Stieleria neptunia</name>
    <dbReference type="NCBI Taxonomy" id="2527979"/>
    <lineage>
        <taxon>Bacteria</taxon>
        <taxon>Pseudomonadati</taxon>
        <taxon>Planctomycetota</taxon>
        <taxon>Planctomycetia</taxon>
        <taxon>Pirellulales</taxon>
        <taxon>Pirellulaceae</taxon>
        <taxon>Stieleria</taxon>
    </lineage>
</organism>
<evidence type="ECO:0000313" key="4">
    <source>
        <dbReference type="Proteomes" id="UP000319004"/>
    </source>
</evidence>
<dbReference type="Proteomes" id="UP000319004">
    <property type="component" value="Chromosome"/>
</dbReference>
<keyword evidence="4" id="KW-1185">Reference proteome</keyword>
<feature type="region of interest" description="Disordered" evidence="1">
    <location>
        <begin position="1"/>
        <end position="30"/>
    </location>
</feature>
<proteinExistence type="predicted"/>
<protein>
    <submittedName>
        <fullName evidence="3">Uncharacterized protein</fullName>
    </submittedName>
</protein>
<accession>A0A518HHP9</accession>
<keyword evidence="2" id="KW-0472">Membrane</keyword>
<name>A0A518HHP9_9BACT</name>
<reference evidence="3 4" key="1">
    <citation type="submission" date="2019-03" db="EMBL/GenBank/DDBJ databases">
        <title>Deep-cultivation of Planctomycetes and their phenomic and genomic characterization uncovers novel biology.</title>
        <authorList>
            <person name="Wiegand S."/>
            <person name="Jogler M."/>
            <person name="Boedeker C."/>
            <person name="Pinto D."/>
            <person name="Vollmers J."/>
            <person name="Rivas-Marin E."/>
            <person name="Kohn T."/>
            <person name="Peeters S.H."/>
            <person name="Heuer A."/>
            <person name="Rast P."/>
            <person name="Oberbeckmann S."/>
            <person name="Bunk B."/>
            <person name="Jeske O."/>
            <person name="Meyerdierks A."/>
            <person name="Storesund J.E."/>
            <person name="Kallscheuer N."/>
            <person name="Luecker S."/>
            <person name="Lage O.M."/>
            <person name="Pohl T."/>
            <person name="Merkel B.J."/>
            <person name="Hornburger P."/>
            <person name="Mueller R.-W."/>
            <person name="Bruemmer F."/>
            <person name="Labrenz M."/>
            <person name="Spormann A.M."/>
            <person name="Op den Camp H."/>
            <person name="Overmann J."/>
            <person name="Amann R."/>
            <person name="Jetten M.S.M."/>
            <person name="Mascher T."/>
            <person name="Medema M.H."/>
            <person name="Devos D.P."/>
            <person name="Kaster A.-K."/>
            <person name="Ovreas L."/>
            <person name="Rohde M."/>
            <person name="Galperin M.Y."/>
            <person name="Jogler C."/>
        </authorList>
    </citation>
    <scope>NUCLEOTIDE SEQUENCE [LARGE SCALE GENOMIC DNA]</scope>
    <source>
        <strain evidence="3 4">Enr13</strain>
    </source>
</reference>
<feature type="transmembrane region" description="Helical" evidence="2">
    <location>
        <begin position="45"/>
        <end position="62"/>
    </location>
</feature>
<dbReference type="AlphaFoldDB" id="A0A518HHP9"/>
<evidence type="ECO:0000256" key="2">
    <source>
        <dbReference type="SAM" id="Phobius"/>
    </source>
</evidence>
<dbReference type="RefSeq" id="WP_145384191.1">
    <property type="nucleotide sequence ID" value="NZ_CP037423.1"/>
</dbReference>
<sequence>MIAPPFPSRPLDDDRLDDADRLSNRNEPGASNVNFVQQTIAKHPTLALAAAGAIGLTLGWLVKRKWR</sequence>
<evidence type="ECO:0000256" key="1">
    <source>
        <dbReference type="SAM" id="MobiDB-lite"/>
    </source>
</evidence>
<feature type="compositionally biased region" description="Basic and acidic residues" evidence="1">
    <location>
        <begin position="10"/>
        <end position="24"/>
    </location>
</feature>
<gene>
    <name evidence="3" type="ORF">Enr13x_01560</name>
</gene>
<keyword evidence="2" id="KW-0812">Transmembrane</keyword>
<dbReference type="KEGG" id="snep:Enr13x_01560"/>
<evidence type="ECO:0000313" key="3">
    <source>
        <dbReference type="EMBL" id="QDV40350.1"/>
    </source>
</evidence>